<dbReference type="EMBL" id="JBHSMT010000012">
    <property type="protein sequence ID" value="MFC5473715.1"/>
    <property type="molecule type" value="Genomic_DNA"/>
</dbReference>
<dbReference type="NCBIfam" id="TIGR03361">
    <property type="entry name" value="VI_Rhs_Vgr"/>
    <property type="match status" value="1"/>
</dbReference>
<keyword evidence="2" id="KW-1185">Reference proteome</keyword>
<dbReference type="SUPFAM" id="SSF69279">
    <property type="entry name" value="Phage tail proteins"/>
    <property type="match status" value="2"/>
</dbReference>
<dbReference type="NCBIfam" id="TIGR01646">
    <property type="entry name" value="vgr_GE"/>
    <property type="match status" value="1"/>
</dbReference>
<organism evidence="1 2">
    <name type="scientific">Paraherbaspirillum soli</name>
    <dbReference type="NCBI Taxonomy" id="631222"/>
    <lineage>
        <taxon>Bacteria</taxon>
        <taxon>Pseudomonadati</taxon>
        <taxon>Pseudomonadota</taxon>
        <taxon>Betaproteobacteria</taxon>
        <taxon>Burkholderiales</taxon>
        <taxon>Oxalobacteraceae</taxon>
        <taxon>Paraherbaspirillum</taxon>
    </lineage>
</organism>
<evidence type="ECO:0000313" key="1">
    <source>
        <dbReference type="EMBL" id="MFC5473715.1"/>
    </source>
</evidence>
<name>A0ABW0M696_9BURK</name>
<feature type="non-terminal residue" evidence="1">
    <location>
        <position position="363"/>
    </location>
</feature>
<dbReference type="Gene3D" id="3.55.50.10">
    <property type="entry name" value="Baseplate protein-like domains"/>
    <property type="match status" value="1"/>
</dbReference>
<dbReference type="Pfam" id="PF05954">
    <property type="entry name" value="Phage_GPD"/>
    <property type="match status" value="1"/>
</dbReference>
<dbReference type="Gene3D" id="2.30.110.50">
    <property type="match status" value="1"/>
</dbReference>
<accession>A0ABW0M696</accession>
<dbReference type="Gene3D" id="4.10.220.110">
    <property type="match status" value="1"/>
</dbReference>
<dbReference type="InterPro" id="IPR006533">
    <property type="entry name" value="T6SS_Vgr_RhsGE"/>
</dbReference>
<gene>
    <name evidence="1" type="ORF">ACFPM8_07055</name>
</gene>
<comment type="caution">
    <text evidence="1">The sequence shown here is derived from an EMBL/GenBank/DDBJ whole genome shotgun (WGS) entry which is preliminary data.</text>
</comment>
<proteinExistence type="predicted"/>
<protein>
    <submittedName>
        <fullName evidence="1">Type VI secretion system Vgr family protein</fullName>
    </submittedName>
</protein>
<reference evidence="2" key="1">
    <citation type="journal article" date="2019" name="Int. J. Syst. Evol. Microbiol.">
        <title>The Global Catalogue of Microorganisms (GCM) 10K type strain sequencing project: providing services to taxonomists for standard genome sequencing and annotation.</title>
        <authorList>
            <consortium name="The Broad Institute Genomics Platform"/>
            <consortium name="The Broad Institute Genome Sequencing Center for Infectious Disease"/>
            <person name="Wu L."/>
            <person name="Ma J."/>
        </authorList>
    </citation>
    <scope>NUCLEOTIDE SEQUENCE [LARGE SCALE GENOMIC DNA]</scope>
    <source>
        <strain evidence="2">JCM 17066</strain>
    </source>
</reference>
<dbReference type="RefSeq" id="WP_378996622.1">
    <property type="nucleotide sequence ID" value="NZ_JBHSMT010000012.1"/>
</dbReference>
<dbReference type="InterPro" id="IPR017847">
    <property type="entry name" value="T6SS_RhsGE_Vgr_subset"/>
</dbReference>
<dbReference type="Proteomes" id="UP001596045">
    <property type="component" value="Unassembled WGS sequence"/>
</dbReference>
<evidence type="ECO:0000313" key="2">
    <source>
        <dbReference type="Proteomes" id="UP001596045"/>
    </source>
</evidence>
<sequence>MTSLSQTLLALLHGRQHHRILKLSFPHNDGPAASLVANRLEAREELSRDFEFTVEVLATDARIPLKEMQGKLVTISLVRGDGSLRYFNGYVFEFKLVKSDGNVAFYQMVLKPWLAYLHLRKDNYLFHGKTLREQMECIFKNYGSHPDWDSRVKAADVPVTEACQFDESDSNYLHRRWEAAGWHYWYEHTDKGHKLIFSDDSTYAAPIDGSDPEIRFQRHAGAKEEDALHEWSPLRQIVPGQVALSSFNFKYPVPSNVNIPTLNKQGDVLDIESYEYTGAYGYKNDEDGDKQARLRMEEIETSGKHIEAAGNNRDVQPGRWFRLTDHFSNSVFGQSAERGKHEYLVVSVVHTASNNYLQQADEA</sequence>